<dbReference type="RefSeq" id="WP_162359684.1">
    <property type="nucleotide sequence ID" value="NZ_CP048209.1"/>
</dbReference>
<dbReference type="KEGG" id="plyc:GXP70_27030"/>
<dbReference type="InterPro" id="IPR013148">
    <property type="entry name" value="Glyco_hydro_32_N"/>
</dbReference>
<keyword evidence="3" id="KW-0326">Glycosidase</keyword>
<dbReference type="Proteomes" id="UP000476064">
    <property type="component" value="Chromosome"/>
</dbReference>
<dbReference type="GO" id="GO:0016798">
    <property type="term" value="F:hydrolase activity, acting on glycosyl bonds"/>
    <property type="evidence" value="ECO:0007669"/>
    <property type="project" value="UniProtKB-KW"/>
</dbReference>
<evidence type="ECO:0000256" key="2">
    <source>
        <dbReference type="ARBA" id="ARBA00022801"/>
    </source>
</evidence>
<dbReference type="Gene3D" id="2.115.10.20">
    <property type="entry name" value="Glycosyl hydrolase domain, family 43"/>
    <property type="match status" value="2"/>
</dbReference>
<dbReference type="SUPFAM" id="SSF75005">
    <property type="entry name" value="Arabinanase/levansucrase/invertase"/>
    <property type="match status" value="2"/>
</dbReference>
<evidence type="ECO:0000256" key="3">
    <source>
        <dbReference type="ARBA" id="ARBA00023295"/>
    </source>
</evidence>
<accession>A0A6C0G615</accession>
<reference evidence="5 6" key="1">
    <citation type="submission" date="2020-01" db="EMBL/GenBank/DDBJ databases">
        <title>Paenibacillus sp. nov., isolated from tomato rhizosphere.</title>
        <authorList>
            <person name="Weon H.-Y."/>
            <person name="Lee S.A."/>
        </authorList>
    </citation>
    <scope>NUCLEOTIDE SEQUENCE [LARGE SCALE GENOMIC DNA]</scope>
    <source>
        <strain evidence="5 6">12200R-189</strain>
    </source>
</reference>
<evidence type="ECO:0000313" key="6">
    <source>
        <dbReference type="Proteomes" id="UP000476064"/>
    </source>
</evidence>
<dbReference type="PANTHER" id="PTHR35279:SF1">
    <property type="entry name" value="ARABINANASE_LEVANSUCRASE_INVERTASE"/>
    <property type="match status" value="1"/>
</dbReference>
<feature type="domain" description="Glycosyl hydrolase family 32 N-terminal" evidence="4">
    <location>
        <begin position="104"/>
        <end position="276"/>
    </location>
</feature>
<name>A0A6C0G615_9BACL</name>
<dbReference type="EMBL" id="CP048209">
    <property type="protein sequence ID" value="QHT63254.1"/>
    <property type="molecule type" value="Genomic_DNA"/>
</dbReference>
<evidence type="ECO:0000256" key="1">
    <source>
        <dbReference type="ARBA" id="ARBA00009902"/>
    </source>
</evidence>
<evidence type="ECO:0000313" key="5">
    <source>
        <dbReference type="EMBL" id="QHT63254.1"/>
    </source>
</evidence>
<dbReference type="PANTHER" id="PTHR35279">
    <property type="match status" value="1"/>
</dbReference>
<dbReference type="AlphaFoldDB" id="A0A6C0G615"/>
<comment type="similarity">
    <text evidence="1">Belongs to the glycosyl hydrolase 32 family.</text>
</comment>
<organism evidence="5 6">
    <name type="scientific">Paenibacillus lycopersici</name>
    <dbReference type="NCBI Taxonomy" id="2704462"/>
    <lineage>
        <taxon>Bacteria</taxon>
        <taxon>Bacillati</taxon>
        <taxon>Bacillota</taxon>
        <taxon>Bacilli</taxon>
        <taxon>Bacillales</taxon>
        <taxon>Paenibacillaceae</taxon>
        <taxon>Paenibacillus</taxon>
    </lineage>
</organism>
<gene>
    <name evidence="5" type="ORF">GXP70_27030</name>
</gene>
<keyword evidence="6" id="KW-1185">Reference proteome</keyword>
<sequence>MIAQGIDRYLTPYKLGRPVLAGSGQPGAYDELAVDVPFVFRHGDRFFMLHVGFNGIGYQTALAVSDNLLDWSPYGVILKRGEGSGWDSRNTAGCWLLRENELEGPAKLKKWNGRYWLVYHTYPEDGYEAGPGRIGLAWSEDESLLEWHRLPEPILTPEEGAEWERGGLYKESLIEHEGKFYLFYNAKNRPDEHDYWIEQTGYAVSDNMTDWVRAEANPILRVSEDRWDSRFVSDPYVVKDGDRWIMYFFGFDGSHAQEGIAFSDNLKDWRKVEEPIIRSGEEGELDAIHAHKPSVIMHDGVLYHYYCACRPHRDGDPTCNFGNEFRCITVATSKPLAADNQSKTK</sequence>
<protein>
    <recommendedName>
        <fullName evidence="4">Glycosyl hydrolase family 32 N-terminal domain-containing protein</fullName>
    </recommendedName>
</protein>
<evidence type="ECO:0000259" key="4">
    <source>
        <dbReference type="Pfam" id="PF00251"/>
    </source>
</evidence>
<proteinExistence type="inferred from homology"/>
<keyword evidence="2" id="KW-0378">Hydrolase</keyword>
<dbReference type="Pfam" id="PF00251">
    <property type="entry name" value="Glyco_hydro_32N"/>
    <property type="match status" value="1"/>
</dbReference>
<dbReference type="InterPro" id="IPR023296">
    <property type="entry name" value="Glyco_hydro_beta-prop_sf"/>
</dbReference>